<dbReference type="InterPro" id="IPR043129">
    <property type="entry name" value="ATPase_NBD"/>
</dbReference>
<dbReference type="Proteomes" id="UP001500683">
    <property type="component" value="Unassembled WGS sequence"/>
</dbReference>
<organism evidence="2 3">
    <name type="scientific">Actinomadura miaoliensis</name>
    <dbReference type="NCBI Taxonomy" id="430685"/>
    <lineage>
        <taxon>Bacteria</taxon>
        <taxon>Bacillati</taxon>
        <taxon>Actinomycetota</taxon>
        <taxon>Actinomycetes</taxon>
        <taxon>Streptosporangiales</taxon>
        <taxon>Thermomonosporaceae</taxon>
        <taxon>Actinomadura</taxon>
    </lineage>
</organism>
<comment type="caution">
    <text evidence="2">The sequence shown here is derived from an EMBL/GenBank/DDBJ whole genome shotgun (WGS) entry which is preliminary data.</text>
</comment>
<reference evidence="3" key="1">
    <citation type="journal article" date="2019" name="Int. J. Syst. Evol. Microbiol.">
        <title>The Global Catalogue of Microorganisms (GCM) 10K type strain sequencing project: providing services to taxonomists for standard genome sequencing and annotation.</title>
        <authorList>
            <consortium name="The Broad Institute Genomics Platform"/>
            <consortium name="The Broad Institute Genome Sequencing Center for Infectious Disease"/>
            <person name="Wu L."/>
            <person name="Ma J."/>
        </authorList>
    </citation>
    <scope>NUCLEOTIDE SEQUENCE [LARGE SCALE GENOMIC DNA]</scope>
    <source>
        <strain evidence="3">JCM 16702</strain>
    </source>
</reference>
<accession>A0ABP7WH15</accession>
<evidence type="ECO:0000313" key="3">
    <source>
        <dbReference type="Proteomes" id="UP001500683"/>
    </source>
</evidence>
<evidence type="ECO:0000313" key="2">
    <source>
        <dbReference type="EMBL" id="GAA4089022.1"/>
    </source>
</evidence>
<dbReference type="RefSeq" id="WP_344953613.1">
    <property type="nucleotide sequence ID" value="NZ_BAAAZG010000043.1"/>
</dbReference>
<dbReference type="InterPro" id="IPR000600">
    <property type="entry name" value="ROK"/>
</dbReference>
<name>A0ABP7WH15_9ACTN</name>
<keyword evidence="3" id="KW-1185">Reference proteome</keyword>
<dbReference type="InterPro" id="IPR049874">
    <property type="entry name" value="ROK_cs"/>
</dbReference>
<dbReference type="InterPro" id="IPR036388">
    <property type="entry name" value="WH-like_DNA-bd_sf"/>
</dbReference>
<proteinExistence type="inferred from homology"/>
<dbReference type="SUPFAM" id="SSF46785">
    <property type="entry name" value="Winged helix' DNA-binding domain"/>
    <property type="match status" value="1"/>
</dbReference>
<dbReference type="InterPro" id="IPR036390">
    <property type="entry name" value="WH_DNA-bd_sf"/>
</dbReference>
<protein>
    <submittedName>
        <fullName evidence="2">ROK family protein</fullName>
    </submittedName>
</protein>
<dbReference type="SUPFAM" id="SSF53067">
    <property type="entry name" value="Actin-like ATPase domain"/>
    <property type="match status" value="1"/>
</dbReference>
<dbReference type="Gene3D" id="1.10.10.10">
    <property type="entry name" value="Winged helix-like DNA-binding domain superfamily/Winged helix DNA-binding domain"/>
    <property type="match status" value="1"/>
</dbReference>
<comment type="similarity">
    <text evidence="1">Belongs to the ROK (NagC/XylR) family.</text>
</comment>
<evidence type="ECO:0000256" key="1">
    <source>
        <dbReference type="ARBA" id="ARBA00006479"/>
    </source>
</evidence>
<gene>
    <name evidence="2" type="ORF">GCM10022214_56960</name>
</gene>
<dbReference type="Pfam" id="PF00480">
    <property type="entry name" value="ROK"/>
    <property type="match status" value="1"/>
</dbReference>
<dbReference type="PROSITE" id="PS01125">
    <property type="entry name" value="ROK"/>
    <property type="match status" value="1"/>
</dbReference>
<dbReference type="EMBL" id="BAAAZG010000043">
    <property type="protein sequence ID" value="GAA4089022.1"/>
    <property type="molecule type" value="Genomic_DNA"/>
</dbReference>
<dbReference type="Gene3D" id="3.30.420.40">
    <property type="match status" value="2"/>
</dbReference>
<dbReference type="PANTHER" id="PTHR18964">
    <property type="entry name" value="ROK (REPRESSOR, ORF, KINASE) FAMILY"/>
    <property type="match status" value="1"/>
</dbReference>
<sequence>MTGGAAPATSGQLLALVRGGRARTRGELQAVTGLSRSTLGQRLEPLLQAGWLRESGVASSTGGRPPTRLVFAEDHAVVLAADLDTTHARAAVLDLGGRPLAEHTGPLHIADGPQRVLDELSVWFTGLLHSAGRAPGEVCGIGVAVPGPVEFGTGRVVEPPIMPGWDGYPIREHLRRSFDVPVLVDNDANLMALGEQSAAHPGCRAFVLVKVSTGIGAGVVVDGAVYRGVDGGAGDIGHIRLHDSEARCMCGMHGCLAAVASGGALARRLTALGVPAESGARVREHLLAGRPEAVRLAREAGRRVGEVLTTVVCTLNPGILMIAGDLAETHFVTGVRETLYQRALPRATRHLQVLTGTLGERAGTRGAAALVVEHLYSPVEADARLAARR</sequence>
<dbReference type="PANTHER" id="PTHR18964:SF173">
    <property type="entry name" value="GLUCOKINASE"/>
    <property type="match status" value="1"/>
</dbReference>